<accession>A0A061QMF0</accession>
<dbReference type="EMBL" id="GBEZ01025223">
    <property type="protein sequence ID" value="JAC61837.1"/>
    <property type="molecule type" value="Transcribed_RNA"/>
</dbReference>
<evidence type="ECO:0000313" key="1">
    <source>
        <dbReference type="EMBL" id="JAC61837.1"/>
    </source>
</evidence>
<feature type="non-terminal residue" evidence="1">
    <location>
        <position position="72"/>
    </location>
</feature>
<organism evidence="1">
    <name type="scientific">Tetraselmis sp. GSL018</name>
    <dbReference type="NCBI Taxonomy" id="582737"/>
    <lineage>
        <taxon>Eukaryota</taxon>
        <taxon>Viridiplantae</taxon>
        <taxon>Chlorophyta</taxon>
        <taxon>core chlorophytes</taxon>
        <taxon>Chlorodendrophyceae</taxon>
        <taxon>Chlorodendrales</taxon>
        <taxon>Chlorodendraceae</taxon>
        <taxon>Tetraselmis</taxon>
    </lineage>
</organism>
<proteinExistence type="predicted"/>
<name>A0A061QMF0_9CHLO</name>
<protein>
    <submittedName>
        <fullName evidence="1">Uncharacterized protein</fullName>
    </submittedName>
</protein>
<gene>
    <name evidence="1" type="ORF">TSPGSL018_25043</name>
</gene>
<dbReference type="AlphaFoldDB" id="A0A061QMF0"/>
<reference evidence="1" key="1">
    <citation type="submission" date="2014-05" db="EMBL/GenBank/DDBJ databases">
        <title>The transcriptome of the halophilic microalga Tetraselmis sp. GSL018 isolated from the Great Salt Lake, Utah.</title>
        <authorList>
            <person name="Jinkerson R.E."/>
            <person name="D'Adamo S."/>
            <person name="Posewitz M.C."/>
        </authorList>
    </citation>
    <scope>NUCLEOTIDE SEQUENCE</scope>
    <source>
        <strain evidence="1">GSL018</strain>
    </source>
</reference>
<feature type="non-terminal residue" evidence="1">
    <location>
        <position position="1"/>
    </location>
</feature>
<sequence length="72" mass="8305">LPFSYGMCCTCRCVTNKYAKDLKITQHNENPKSSHNRGVGHRLILEDSLQKPRCQKILLELSRECTQLSIKK</sequence>